<evidence type="ECO:0000256" key="19">
    <source>
        <dbReference type="SAM" id="Phobius"/>
    </source>
</evidence>
<keyword evidence="10 19" id="KW-0812">Transmembrane</keyword>
<protein>
    <recommendedName>
        <fullName evidence="6 17">CDP-diacylglycerol--glycerol-3-phosphate 3-phosphatidyltransferase</fullName>
        <ecNumber evidence="5 17">2.7.8.5</ecNumber>
    </recommendedName>
</protein>
<keyword evidence="8" id="KW-0444">Lipid biosynthesis</keyword>
<reference evidence="21" key="1">
    <citation type="submission" date="2016-11" db="EMBL/GenBank/DDBJ databases">
        <authorList>
            <person name="Varghese N."/>
            <person name="Submissions S."/>
        </authorList>
    </citation>
    <scope>NUCLEOTIDE SEQUENCE [LARGE SCALE GENOMIC DNA]</scope>
    <source>
        <strain evidence="21">DSM 17456</strain>
    </source>
</reference>
<evidence type="ECO:0000256" key="17">
    <source>
        <dbReference type="NCBIfam" id="TIGR00560"/>
    </source>
</evidence>
<feature type="transmembrane region" description="Helical" evidence="19">
    <location>
        <begin position="153"/>
        <end position="174"/>
    </location>
</feature>
<evidence type="ECO:0000256" key="10">
    <source>
        <dbReference type="ARBA" id="ARBA00022692"/>
    </source>
</evidence>
<dbReference type="InterPro" id="IPR048254">
    <property type="entry name" value="CDP_ALCOHOL_P_TRANSF_CS"/>
</dbReference>
<evidence type="ECO:0000256" key="14">
    <source>
        <dbReference type="ARBA" id="ARBA00023209"/>
    </source>
</evidence>
<keyword evidence="13 19" id="KW-0472">Membrane</keyword>
<dbReference type="NCBIfam" id="TIGR00560">
    <property type="entry name" value="pgsA"/>
    <property type="match status" value="1"/>
</dbReference>
<evidence type="ECO:0000256" key="18">
    <source>
        <dbReference type="RuleBase" id="RU003750"/>
    </source>
</evidence>
<keyword evidence="12" id="KW-0443">Lipid metabolism</keyword>
<dbReference type="PANTHER" id="PTHR14269">
    <property type="entry name" value="CDP-DIACYLGLYCEROL--GLYCEROL-3-PHOSPHATE 3-PHOSPHATIDYLTRANSFERASE-RELATED"/>
    <property type="match status" value="1"/>
</dbReference>
<keyword evidence="7" id="KW-1003">Cell membrane</keyword>
<dbReference type="Proteomes" id="UP000184694">
    <property type="component" value="Unassembled WGS sequence"/>
</dbReference>
<comment type="pathway">
    <text evidence="3">Phospholipid metabolism; phosphatidylglycerol biosynthesis; phosphatidylglycerol from CDP-diacylglycerol: step 1/2.</text>
</comment>
<keyword evidence="15" id="KW-1208">Phospholipid metabolism</keyword>
<organism evidence="20 21">
    <name type="scientific">Halodesulfovibrio marinisediminis DSM 17456</name>
    <dbReference type="NCBI Taxonomy" id="1121457"/>
    <lineage>
        <taxon>Bacteria</taxon>
        <taxon>Pseudomonadati</taxon>
        <taxon>Thermodesulfobacteriota</taxon>
        <taxon>Desulfovibrionia</taxon>
        <taxon>Desulfovibrionales</taxon>
        <taxon>Desulfovibrionaceae</taxon>
        <taxon>Halodesulfovibrio</taxon>
    </lineage>
</organism>
<evidence type="ECO:0000256" key="12">
    <source>
        <dbReference type="ARBA" id="ARBA00023098"/>
    </source>
</evidence>
<evidence type="ECO:0000256" key="16">
    <source>
        <dbReference type="ARBA" id="ARBA00048586"/>
    </source>
</evidence>
<evidence type="ECO:0000256" key="1">
    <source>
        <dbReference type="ARBA" id="ARBA00003973"/>
    </source>
</evidence>
<dbReference type="AlphaFoldDB" id="A0A1N6E514"/>
<accession>A0A1N6E514</accession>
<dbReference type="InterPro" id="IPR000462">
    <property type="entry name" value="CDP-OH_P_trans"/>
</dbReference>
<evidence type="ECO:0000256" key="11">
    <source>
        <dbReference type="ARBA" id="ARBA00022989"/>
    </source>
</evidence>
<gene>
    <name evidence="20" type="ORF">SAMN02745161_0710</name>
</gene>
<comment type="catalytic activity">
    <reaction evidence="16">
        <text>a CDP-1,2-diacyl-sn-glycerol + sn-glycerol 3-phosphate = a 1,2-diacyl-sn-glycero-3-phospho-(1'-sn-glycero-3'-phosphate) + CMP + H(+)</text>
        <dbReference type="Rhea" id="RHEA:12593"/>
        <dbReference type="ChEBI" id="CHEBI:15378"/>
        <dbReference type="ChEBI" id="CHEBI:57597"/>
        <dbReference type="ChEBI" id="CHEBI:58332"/>
        <dbReference type="ChEBI" id="CHEBI:60110"/>
        <dbReference type="ChEBI" id="CHEBI:60377"/>
        <dbReference type="EC" id="2.7.8.5"/>
    </reaction>
</comment>
<dbReference type="STRING" id="1121457.SAMN02745161_0710"/>
<dbReference type="RefSeq" id="WP_074215556.1">
    <property type="nucleotide sequence ID" value="NZ_FSRG01000003.1"/>
</dbReference>
<dbReference type="Pfam" id="PF01066">
    <property type="entry name" value="CDP-OH_P_transf"/>
    <property type="match status" value="1"/>
</dbReference>
<comment type="function">
    <text evidence="1">This protein catalyzes the committed step to the synthesis of the acidic phospholipids.</text>
</comment>
<sequence>MFNLANKITMFRVLLVPFVVVLLYFPNKTTCLLAFFLFSLASFSDLIDGFIARREGMVTSFGKFLDPLADKLLICSVLIMLVELGWAPAWVVITIICRELIVTGLRAMAADEGIVIAADKYGKMKTVLQMLALSPMIIHYPLFGYDVAVIGEILLYIALVLTVFSGGNYLFGFYKNWLQQDEQQ</sequence>
<evidence type="ECO:0000256" key="4">
    <source>
        <dbReference type="ARBA" id="ARBA00010441"/>
    </source>
</evidence>
<comment type="similarity">
    <text evidence="4 18">Belongs to the CDP-alcohol phosphatidyltransferase class-I family.</text>
</comment>
<evidence type="ECO:0000256" key="6">
    <source>
        <dbReference type="ARBA" id="ARBA00014944"/>
    </source>
</evidence>
<evidence type="ECO:0000256" key="9">
    <source>
        <dbReference type="ARBA" id="ARBA00022679"/>
    </source>
</evidence>
<dbReference type="GO" id="GO:0008444">
    <property type="term" value="F:CDP-diacylglycerol-glycerol-3-phosphate 3-phosphatidyltransferase activity"/>
    <property type="evidence" value="ECO:0007669"/>
    <property type="project" value="UniProtKB-UniRule"/>
</dbReference>
<evidence type="ECO:0000256" key="15">
    <source>
        <dbReference type="ARBA" id="ARBA00023264"/>
    </source>
</evidence>
<dbReference type="Gene3D" id="1.20.120.1760">
    <property type="match status" value="1"/>
</dbReference>
<dbReference type="GO" id="GO:0005886">
    <property type="term" value="C:plasma membrane"/>
    <property type="evidence" value="ECO:0007669"/>
    <property type="project" value="UniProtKB-SubCell"/>
</dbReference>
<dbReference type="PANTHER" id="PTHR14269:SF62">
    <property type="entry name" value="CDP-DIACYLGLYCEROL--GLYCEROL-3-PHOSPHATE 3-PHOSPHATIDYLTRANSFERASE 1, CHLOROPLASTIC"/>
    <property type="match status" value="1"/>
</dbReference>
<evidence type="ECO:0000256" key="5">
    <source>
        <dbReference type="ARBA" id="ARBA00013170"/>
    </source>
</evidence>
<evidence type="ECO:0000256" key="8">
    <source>
        <dbReference type="ARBA" id="ARBA00022516"/>
    </source>
</evidence>
<dbReference type="InterPro" id="IPR004570">
    <property type="entry name" value="Phosphatidylglycerol_P_synth"/>
</dbReference>
<dbReference type="OrthoDB" id="9796672at2"/>
<dbReference type="EC" id="2.7.8.5" evidence="5 17"/>
<evidence type="ECO:0000256" key="13">
    <source>
        <dbReference type="ARBA" id="ARBA00023136"/>
    </source>
</evidence>
<feature type="transmembrane region" description="Helical" evidence="19">
    <location>
        <begin position="72"/>
        <end position="96"/>
    </location>
</feature>
<dbReference type="InterPro" id="IPR043130">
    <property type="entry name" value="CDP-OH_PTrfase_TM_dom"/>
</dbReference>
<dbReference type="InterPro" id="IPR050324">
    <property type="entry name" value="CDP-alcohol_PTase-I"/>
</dbReference>
<comment type="subcellular location">
    <subcellularLocation>
        <location evidence="2">Cell membrane</location>
        <topology evidence="2">Multi-pass membrane protein</topology>
    </subcellularLocation>
</comment>
<dbReference type="PROSITE" id="PS00379">
    <property type="entry name" value="CDP_ALCOHOL_P_TRANSF"/>
    <property type="match status" value="1"/>
</dbReference>
<keyword evidence="21" id="KW-1185">Reference proteome</keyword>
<keyword evidence="11 19" id="KW-1133">Transmembrane helix</keyword>
<keyword evidence="9 18" id="KW-0808">Transferase</keyword>
<evidence type="ECO:0000256" key="2">
    <source>
        <dbReference type="ARBA" id="ARBA00004651"/>
    </source>
</evidence>
<dbReference type="PIRSF" id="PIRSF000847">
    <property type="entry name" value="Phos_ph_gly_syn"/>
    <property type="match status" value="1"/>
</dbReference>
<dbReference type="GO" id="GO:0046474">
    <property type="term" value="P:glycerophospholipid biosynthetic process"/>
    <property type="evidence" value="ECO:0007669"/>
    <property type="project" value="TreeGrafter"/>
</dbReference>
<dbReference type="FunFam" id="1.20.120.1760:FF:000004">
    <property type="entry name" value="CDP-diacylglycerol--glycerol-3-phosphate 3-phosphatidyltransferase"/>
    <property type="match status" value="1"/>
</dbReference>
<evidence type="ECO:0000256" key="3">
    <source>
        <dbReference type="ARBA" id="ARBA00005042"/>
    </source>
</evidence>
<name>A0A1N6E514_9BACT</name>
<dbReference type="EMBL" id="FSRG01000003">
    <property type="protein sequence ID" value="SIN78063.1"/>
    <property type="molecule type" value="Genomic_DNA"/>
</dbReference>
<keyword evidence="14" id="KW-0594">Phospholipid biosynthesis</keyword>
<feature type="transmembrane region" description="Helical" evidence="19">
    <location>
        <begin position="9"/>
        <end position="26"/>
    </location>
</feature>
<evidence type="ECO:0000256" key="7">
    <source>
        <dbReference type="ARBA" id="ARBA00022475"/>
    </source>
</evidence>
<evidence type="ECO:0000313" key="21">
    <source>
        <dbReference type="Proteomes" id="UP000184694"/>
    </source>
</evidence>
<proteinExistence type="inferred from homology"/>
<evidence type="ECO:0000313" key="20">
    <source>
        <dbReference type="EMBL" id="SIN78063.1"/>
    </source>
</evidence>